<name>A0AAD9TF35_9ROSI</name>
<protein>
    <recommendedName>
        <fullName evidence="1">MULE transposase domain-containing protein</fullName>
    </recommendedName>
</protein>
<dbReference type="Proteomes" id="UP001280121">
    <property type="component" value="Unassembled WGS sequence"/>
</dbReference>
<accession>A0AAD9TF35</accession>
<reference evidence="2" key="1">
    <citation type="journal article" date="2023" name="Plant J.">
        <title>Genome sequences and population genomics provide insights into the demographic history, inbreeding, and mutation load of two 'living fossil' tree species of Dipteronia.</title>
        <authorList>
            <person name="Feng Y."/>
            <person name="Comes H.P."/>
            <person name="Chen J."/>
            <person name="Zhu S."/>
            <person name="Lu R."/>
            <person name="Zhang X."/>
            <person name="Li P."/>
            <person name="Qiu J."/>
            <person name="Olsen K.M."/>
            <person name="Qiu Y."/>
        </authorList>
    </citation>
    <scope>NUCLEOTIDE SEQUENCE</scope>
    <source>
        <strain evidence="2">KIB01</strain>
    </source>
</reference>
<organism evidence="2 3">
    <name type="scientific">Dipteronia dyeriana</name>
    <dbReference type="NCBI Taxonomy" id="168575"/>
    <lineage>
        <taxon>Eukaryota</taxon>
        <taxon>Viridiplantae</taxon>
        <taxon>Streptophyta</taxon>
        <taxon>Embryophyta</taxon>
        <taxon>Tracheophyta</taxon>
        <taxon>Spermatophyta</taxon>
        <taxon>Magnoliopsida</taxon>
        <taxon>eudicotyledons</taxon>
        <taxon>Gunneridae</taxon>
        <taxon>Pentapetalae</taxon>
        <taxon>rosids</taxon>
        <taxon>malvids</taxon>
        <taxon>Sapindales</taxon>
        <taxon>Sapindaceae</taxon>
        <taxon>Hippocastanoideae</taxon>
        <taxon>Acereae</taxon>
        <taxon>Dipteronia</taxon>
    </lineage>
</organism>
<proteinExistence type="predicted"/>
<dbReference type="Pfam" id="PF10551">
    <property type="entry name" value="MULE"/>
    <property type="match status" value="1"/>
</dbReference>
<gene>
    <name evidence="2" type="ORF">Ddye_029206</name>
</gene>
<sequence length="148" mass="16896">MFVSFEPQRVGFLKGYRPFIEVDGCHLKYPFGGVLLSVVSLDTNSGLFPLDVCICEKETQNNWEWFLSNLKVYLNYPEGRNLTFISDRQKGVITALEIHFPFAHRRVFCRGRIRGTIFGKKPIIADLPQIGRIANTAEAKSLATDLLW</sequence>
<dbReference type="PANTHER" id="PTHR31973">
    <property type="entry name" value="POLYPROTEIN, PUTATIVE-RELATED"/>
    <property type="match status" value="1"/>
</dbReference>
<keyword evidence="3" id="KW-1185">Reference proteome</keyword>
<evidence type="ECO:0000259" key="1">
    <source>
        <dbReference type="Pfam" id="PF10551"/>
    </source>
</evidence>
<dbReference type="AlphaFoldDB" id="A0AAD9TF35"/>
<comment type="caution">
    <text evidence="2">The sequence shown here is derived from an EMBL/GenBank/DDBJ whole genome shotgun (WGS) entry which is preliminary data.</text>
</comment>
<dbReference type="InterPro" id="IPR018289">
    <property type="entry name" value="MULE_transposase_dom"/>
</dbReference>
<evidence type="ECO:0000313" key="2">
    <source>
        <dbReference type="EMBL" id="KAK2634414.1"/>
    </source>
</evidence>
<dbReference type="PANTHER" id="PTHR31973:SF187">
    <property type="entry name" value="MUTATOR TRANSPOSASE MUDRA PROTEIN"/>
    <property type="match status" value="1"/>
</dbReference>
<feature type="domain" description="MULE transposase" evidence="1">
    <location>
        <begin position="20"/>
        <end position="106"/>
    </location>
</feature>
<evidence type="ECO:0000313" key="3">
    <source>
        <dbReference type="Proteomes" id="UP001280121"/>
    </source>
</evidence>
<dbReference type="EMBL" id="JANJYI010000009">
    <property type="protein sequence ID" value="KAK2634414.1"/>
    <property type="molecule type" value="Genomic_DNA"/>
</dbReference>